<reference evidence="3 4" key="1">
    <citation type="journal article" date="2014" name="Genome Biol. Evol.">
        <title>The genome of the myxosporean Thelohanellus kitauei shows adaptations to nutrient acquisition within its fish host.</title>
        <authorList>
            <person name="Yang Y."/>
            <person name="Xiong J."/>
            <person name="Zhou Z."/>
            <person name="Huo F."/>
            <person name="Miao W."/>
            <person name="Ran C."/>
            <person name="Liu Y."/>
            <person name="Zhang J."/>
            <person name="Feng J."/>
            <person name="Wang M."/>
            <person name="Wang M."/>
            <person name="Wang L."/>
            <person name="Yao B."/>
        </authorList>
    </citation>
    <scope>NUCLEOTIDE SEQUENCE [LARGE SCALE GENOMIC DNA]</scope>
    <source>
        <strain evidence="3">Wuqing</strain>
    </source>
</reference>
<gene>
    <name evidence="3" type="ORF">RF11_15905</name>
</gene>
<dbReference type="GO" id="GO:0008270">
    <property type="term" value="F:zinc ion binding"/>
    <property type="evidence" value="ECO:0007669"/>
    <property type="project" value="UniProtKB-KW"/>
</dbReference>
<dbReference type="EMBL" id="JWZT01004017">
    <property type="protein sequence ID" value="KII65085.1"/>
    <property type="molecule type" value="Genomic_DNA"/>
</dbReference>
<dbReference type="SMART" id="SM00355">
    <property type="entry name" value="ZnF_C2H2"/>
    <property type="match status" value="1"/>
</dbReference>
<dbReference type="AlphaFoldDB" id="A0A0C2ML60"/>
<proteinExistence type="predicted"/>
<dbReference type="SUPFAM" id="SSF57667">
    <property type="entry name" value="beta-beta-alpha zinc fingers"/>
    <property type="match status" value="1"/>
</dbReference>
<dbReference type="Proteomes" id="UP000031668">
    <property type="component" value="Unassembled WGS sequence"/>
</dbReference>
<protein>
    <recommendedName>
        <fullName evidence="2">C2H2-type domain-containing protein</fullName>
    </recommendedName>
</protein>
<dbReference type="PROSITE" id="PS00028">
    <property type="entry name" value="ZINC_FINGER_C2H2_1"/>
    <property type="match status" value="1"/>
</dbReference>
<organism evidence="3 4">
    <name type="scientific">Thelohanellus kitauei</name>
    <name type="common">Myxosporean</name>
    <dbReference type="NCBI Taxonomy" id="669202"/>
    <lineage>
        <taxon>Eukaryota</taxon>
        <taxon>Metazoa</taxon>
        <taxon>Cnidaria</taxon>
        <taxon>Myxozoa</taxon>
        <taxon>Myxosporea</taxon>
        <taxon>Bivalvulida</taxon>
        <taxon>Platysporina</taxon>
        <taxon>Myxobolidae</taxon>
        <taxon>Thelohanellus</taxon>
    </lineage>
</organism>
<comment type="caution">
    <text evidence="3">The sequence shown here is derived from an EMBL/GenBank/DDBJ whole genome shotgun (WGS) entry which is preliminary data.</text>
</comment>
<name>A0A0C2ML60_THEKT</name>
<dbReference type="PROSITE" id="PS50157">
    <property type="entry name" value="ZINC_FINGER_C2H2_2"/>
    <property type="match status" value="1"/>
</dbReference>
<feature type="domain" description="C2H2-type" evidence="2">
    <location>
        <begin position="26"/>
        <end position="53"/>
    </location>
</feature>
<keyword evidence="1" id="KW-0863">Zinc-finger</keyword>
<evidence type="ECO:0000313" key="3">
    <source>
        <dbReference type="EMBL" id="KII65085.1"/>
    </source>
</evidence>
<sequence length="168" mass="19225">MEIHSAPNDDIKNPECDSIMSIDKPFKCQICNKTYKTTITMARHLKMHENKSEIKGEKEANNPNNDEANKVQMNKNTQSVENKTSGIGLPSMGILPHIGPYIGHIYNQAFQPYNRENCLSTDRIYMENTTTEKLMRPKVCDQPNSHQAYVSSFVEFRCIQTTHDISRS</sequence>
<keyword evidence="1" id="KW-0479">Metal-binding</keyword>
<dbReference type="InterPro" id="IPR036236">
    <property type="entry name" value="Znf_C2H2_sf"/>
</dbReference>
<dbReference type="OrthoDB" id="8685330at2759"/>
<evidence type="ECO:0000256" key="1">
    <source>
        <dbReference type="PROSITE-ProRule" id="PRU00042"/>
    </source>
</evidence>
<evidence type="ECO:0000259" key="2">
    <source>
        <dbReference type="PROSITE" id="PS50157"/>
    </source>
</evidence>
<dbReference type="Gene3D" id="3.30.160.60">
    <property type="entry name" value="Classic Zinc Finger"/>
    <property type="match status" value="1"/>
</dbReference>
<evidence type="ECO:0000313" key="4">
    <source>
        <dbReference type="Proteomes" id="UP000031668"/>
    </source>
</evidence>
<keyword evidence="1" id="KW-0862">Zinc</keyword>
<accession>A0A0C2ML60</accession>
<dbReference type="InterPro" id="IPR013087">
    <property type="entry name" value="Znf_C2H2_type"/>
</dbReference>
<keyword evidence="4" id="KW-1185">Reference proteome</keyword>